<reference evidence="1" key="1">
    <citation type="submission" date="2016-05" db="EMBL/GenBank/DDBJ databases">
        <authorList>
            <person name="Lavstsen T."/>
            <person name="Jespersen J.S."/>
        </authorList>
    </citation>
    <scope>NUCLEOTIDE SEQUENCE</scope>
    <source>
        <tissue evidence="1">Brain</tissue>
    </source>
</reference>
<accession>A0A1A8LCB7</accession>
<dbReference type="AlphaFoldDB" id="A0A1A8LCB7"/>
<dbReference type="PANTHER" id="PTHR45749:SF21">
    <property type="entry name" value="DUF4371 DOMAIN-CONTAINING PROTEIN"/>
    <property type="match status" value="1"/>
</dbReference>
<proteinExistence type="predicted"/>
<dbReference type="EMBL" id="HAEF01004147">
    <property type="protein sequence ID" value="SBR41529.1"/>
    <property type="molecule type" value="Transcribed_RNA"/>
</dbReference>
<reference evidence="1" key="2">
    <citation type="submission" date="2016-06" db="EMBL/GenBank/DDBJ databases">
        <title>The genome of a short-lived fish provides insights into sex chromosome evolution and the genetic control of aging.</title>
        <authorList>
            <person name="Reichwald K."/>
            <person name="Felder M."/>
            <person name="Petzold A."/>
            <person name="Koch P."/>
            <person name="Groth M."/>
            <person name="Platzer M."/>
        </authorList>
    </citation>
    <scope>NUCLEOTIDE SEQUENCE</scope>
    <source>
        <tissue evidence="1">Brain</tissue>
    </source>
</reference>
<evidence type="ECO:0000313" key="1">
    <source>
        <dbReference type="EMBL" id="SBR41529.1"/>
    </source>
</evidence>
<dbReference type="PANTHER" id="PTHR45749">
    <property type="match status" value="1"/>
</dbReference>
<organism evidence="1">
    <name type="scientific">Nothobranchius pienaari</name>
    <dbReference type="NCBI Taxonomy" id="704102"/>
    <lineage>
        <taxon>Eukaryota</taxon>
        <taxon>Metazoa</taxon>
        <taxon>Chordata</taxon>
        <taxon>Craniata</taxon>
        <taxon>Vertebrata</taxon>
        <taxon>Euteleostomi</taxon>
        <taxon>Actinopterygii</taxon>
        <taxon>Neopterygii</taxon>
        <taxon>Teleostei</taxon>
        <taxon>Neoteleostei</taxon>
        <taxon>Acanthomorphata</taxon>
        <taxon>Ovalentaria</taxon>
        <taxon>Atherinomorphae</taxon>
        <taxon>Cyprinodontiformes</taxon>
        <taxon>Nothobranchiidae</taxon>
        <taxon>Nothobranchius</taxon>
    </lineage>
</organism>
<sequence>NYRSHRIIDEMLEILAAVVEEPILKDIQSSVAIGLEIDESTDVFVTRQLDLHVRYMDAEGKLYSQFLDLVALSDGKANTIVAALNEVLVKKKGPYRKAVWTGNRWSSSKDWSKWSHQQVEG</sequence>
<gene>
    <name evidence="1" type="primary">SI:CH211-240B21.2</name>
</gene>
<name>A0A1A8LCB7_9TELE</name>
<protein>
    <submittedName>
        <fullName evidence="1">Si:ch211-240b21.2</fullName>
    </submittedName>
</protein>
<feature type="non-terminal residue" evidence="1">
    <location>
        <position position="1"/>
    </location>
</feature>